<dbReference type="STRING" id="631454.N177_3422"/>
<dbReference type="CDD" id="cd03443">
    <property type="entry name" value="PaaI_thioesterase"/>
    <property type="match status" value="1"/>
</dbReference>
<organism evidence="4 5">
    <name type="scientific">Lutibaculum baratangense AMV1</name>
    <dbReference type="NCBI Taxonomy" id="631454"/>
    <lineage>
        <taxon>Bacteria</taxon>
        <taxon>Pseudomonadati</taxon>
        <taxon>Pseudomonadota</taxon>
        <taxon>Alphaproteobacteria</taxon>
        <taxon>Hyphomicrobiales</taxon>
        <taxon>Tepidamorphaceae</taxon>
        <taxon>Lutibaculum</taxon>
    </lineage>
</organism>
<evidence type="ECO:0000313" key="5">
    <source>
        <dbReference type="Proteomes" id="UP000017819"/>
    </source>
</evidence>
<dbReference type="PANTHER" id="PTHR21660:SF1">
    <property type="entry name" value="ACYL-COENZYME A THIOESTERASE 13"/>
    <property type="match status" value="1"/>
</dbReference>
<sequence length="146" mass="15623">MSDGFRDDLLTARSLEEPSGFQSTMRYRLAEWTDGRAVVVMEIGPQHLNRRKVVHGGVLASLIDTACGFSGGYAETPGEQPAVATVTLTTSFLAPAVKGPLRAVGARSGGGRRIYFARAEIFDGDGTLVAHGEGSFRVSERRVRPA</sequence>
<keyword evidence="2" id="KW-0378">Hydrolase</keyword>
<comment type="similarity">
    <text evidence="1">Belongs to the thioesterase PaaI family.</text>
</comment>
<dbReference type="Proteomes" id="UP000017819">
    <property type="component" value="Unassembled WGS sequence"/>
</dbReference>
<accession>V4RD89</accession>
<comment type="caution">
    <text evidence="4">The sequence shown here is derived from an EMBL/GenBank/DDBJ whole genome shotgun (WGS) entry which is preliminary data.</text>
</comment>
<dbReference type="InterPro" id="IPR003736">
    <property type="entry name" value="PAAI_dom"/>
</dbReference>
<dbReference type="GO" id="GO:0047617">
    <property type="term" value="F:fatty acyl-CoA hydrolase activity"/>
    <property type="evidence" value="ECO:0007669"/>
    <property type="project" value="InterPro"/>
</dbReference>
<dbReference type="InterPro" id="IPR029069">
    <property type="entry name" value="HotDog_dom_sf"/>
</dbReference>
<dbReference type="SUPFAM" id="SSF54637">
    <property type="entry name" value="Thioesterase/thiol ester dehydrase-isomerase"/>
    <property type="match status" value="1"/>
</dbReference>
<evidence type="ECO:0000256" key="1">
    <source>
        <dbReference type="ARBA" id="ARBA00008324"/>
    </source>
</evidence>
<evidence type="ECO:0000313" key="4">
    <source>
        <dbReference type="EMBL" id="ESR23354.1"/>
    </source>
</evidence>
<dbReference type="InterPro" id="IPR039298">
    <property type="entry name" value="ACOT13"/>
</dbReference>
<evidence type="ECO:0000256" key="2">
    <source>
        <dbReference type="ARBA" id="ARBA00022801"/>
    </source>
</evidence>
<gene>
    <name evidence="4" type="ORF">N177_3422</name>
</gene>
<keyword evidence="5" id="KW-1185">Reference proteome</keyword>
<dbReference type="Pfam" id="PF03061">
    <property type="entry name" value="4HBT"/>
    <property type="match status" value="1"/>
</dbReference>
<proteinExistence type="inferred from homology"/>
<dbReference type="AlphaFoldDB" id="V4RD89"/>
<dbReference type="EMBL" id="AWXZ01000039">
    <property type="protein sequence ID" value="ESR23354.1"/>
    <property type="molecule type" value="Genomic_DNA"/>
</dbReference>
<dbReference type="eggNOG" id="COG2050">
    <property type="taxonomic scope" value="Bacteria"/>
</dbReference>
<dbReference type="NCBIfam" id="TIGR00369">
    <property type="entry name" value="unchar_dom_1"/>
    <property type="match status" value="1"/>
</dbReference>
<dbReference type="OrthoDB" id="9813282at2"/>
<feature type="domain" description="Thioesterase" evidence="3">
    <location>
        <begin position="53"/>
        <end position="130"/>
    </location>
</feature>
<dbReference type="RefSeq" id="WP_023433540.1">
    <property type="nucleotide sequence ID" value="NZ_AWXZ01000039.1"/>
</dbReference>
<dbReference type="Gene3D" id="3.10.129.10">
    <property type="entry name" value="Hotdog Thioesterase"/>
    <property type="match status" value="1"/>
</dbReference>
<evidence type="ECO:0000259" key="3">
    <source>
        <dbReference type="Pfam" id="PF03061"/>
    </source>
</evidence>
<protein>
    <recommendedName>
        <fullName evidence="3">Thioesterase domain-containing protein</fullName>
    </recommendedName>
</protein>
<dbReference type="PANTHER" id="PTHR21660">
    <property type="entry name" value="THIOESTERASE SUPERFAMILY MEMBER-RELATED"/>
    <property type="match status" value="1"/>
</dbReference>
<name>V4RD89_9HYPH</name>
<dbReference type="InterPro" id="IPR006683">
    <property type="entry name" value="Thioestr_dom"/>
</dbReference>
<reference evidence="4 5" key="1">
    <citation type="journal article" date="2014" name="Genome Announc.">
        <title>Draft Genome Sequence of Lutibaculum baratangense Strain AMV1T, Isolated from a Mud Volcano in Andamans, India.</title>
        <authorList>
            <person name="Singh A."/>
            <person name="Sreenivas A."/>
            <person name="Sathyanarayana Reddy G."/>
            <person name="Pinnaka A.K."/>
            <person name="Shivaji S."/>
        </authorList>
    </citation>
    <scope>NUCLEOTIDE SEQUENCE [LARGE SCALE GENOMIC DNA]</scope>
    <source>
        <strain evidence="4 5">AMV1</strain>
    </source>
</reference>